<feature type="binding site" evidence="10">
    <location>
        <position position="662"/>
    </location>
    <ligand>
        <name>Zn(2+)</name>
        <dbReference type="ChEBI" id="CHEBI:29105"/>
        <note>catalytic</note>
    </ligand>
</feature>
<organism evidence="16 17">
    <name type="scientific">Caminibacter mediatlanticus TB-2</name>
    <dbReference type="NCBI Taxonomy" id="391592"/>
    <lineage>
        <taxon>Bacteria</taxon>
        <taxon>Pseudomonadati</taxon>
        <taxon>Campylobacterota</taxon>
        <taxon>Epsilonproteobacteria</taxon>
        <taxon>Nautiliales</taxon>
        <taxon>Nautiliaceae</taxon>
        <taxon>Caminibacter</taxon>
    </lineage>
</organism>
<dbReference type="Pfam" id="PF01717">
    <property type="entry name" value="Meth_synt_2"/>
    <property type="match status" value="1"/>
</dbReference>
<feature type="domain" description="Cobalamin-independent methionine synthase MetE N-terminal" evidence="15">
    <location>
        <begin position="3"/>
        <end position="303"/>
    </location>
</feature>
<feature type="binding site" evidence="10">
    <location>
        <position position="638"/>
    </location>
    <ligand>
        <name>Zn(2+)</name>
        <dbReference type="ChEBI" id="CHEBI:29105"/>
        <note>catalytic</note>
    </ligand>
</feature>
<keyword evidence="8 10" id="KW-0862">Zinc</keyword>
<feature type="binding site" evidence="10">
    <location>
        <position position="640"/>
    </location>
    <ligand>
        <name>Zn(2+)</name>
        <dbReference type="ChEBI" id="CHEBI:29105"/>
        <note>catalytic</note>
    </ligand>
</feature>
<feature type="binding site" evidence="12">
    <location>
        <position position="662"/>
    </location>
    <ligand>
        <name>Zn(2+)</name>
        <dbReference type="ChEBI" id="CHEBI:29105"/>
        <label>2</label>
    </ligand>
</feature>
<dbReference type="HAMAP" id="MF_00172">
    <property type="entry name" value="Meth_synth"/>
    <property type="match status" value="1"/>
</dbReference>
<comment type="cofactor">
    <cofactor evidence="12">
        <name>Zn(2+)</name>
        <dbReference type="ChEBI" id="CHEBI:29105"/>
    </cofactor>
    <text evidence="12">Binds 2 Zn(2+) ions per subunit.</text>
</comment>
<comment type="cofactor">
    <cofactor evidence="10">
        <name>Zn(2+)</name>
        <dbReference type="ChEBI" id="CHEBI:29105"/>
    </cofactor>
    <text evidence="10">Binds 1 zinc ion per subunit.</text>
</comment>
<evidence type="ECO:0000256" key="5">
    <source>
        <dbReference type="ARBA" id="ARBA00022605"/>
    </source>
</evidence>
<gene>
    <name evidence="10" type="primary">metE</name>
    <name evidence="16" type="ORF">CMTB2_03313</name>
</gene>
<dbReference type="InterPro" id="IPR013215">
    <property type="entry name" value="Cbl-indep_Met_Synth_N"/>
</dbReference>
<feature type="binding site" evidence="10">
    <location>
        <position position="723"/>
    </location>
    <ligand>
        <name>Zn(2+)</name>
        <dbReference type="ChEBI" id="CHEBI:29105"/>
        <note>catalytic</note>
    </ligand>
</feature>
<dbReference type="Gene3D" id="3.20.20.210">
    <property type="match status" value="2"/>
</dbReference>
<dbReference type="PIRSF" id="PIRSF000382">
    <property type="entry name" value="MeTrfase_B12_ind"/>
    <property type="match status" value="1"/>
</dbReference>
<feature type="binding site" evidence="12">
    <location>
        <position position="723"/>
    </location>
    <ligand>
        <name>Zn(2+)</name>
        <dbReference type="ChEBI" id="CHEBI:29105"/>
        <label>1</label>
        <note>catalytic</note>
    </ligand>
</feature>
<dbReference type="EMBL" id="ABCJ01000001">
    <property type="protein sequence ID" value="EDM24512.1"/>
    <property type="molecule type" value="Genomic_DNA"/>
</dbReference>
<dbReference type="NCBIfam" id="TIGR01371">
    <property type="entry name" value="met_syn_B12ind"/>
    <property type="match status" value="1"/>
</dbReference>
<keyword evidence="9 10" id="KW-0486">Methionine biosynthesis</keyword>
<feature type="active site" description="Proton donor" evidence="10 13">
    <location>
        <position position="691"/>
    </location>
</feature>
<keyword evidence="7 10" id="KW-0479">Metal-binding</keyword>
<dbReference type="InterPro" id="IPR006276">
    <property type="entry name" value="Cobalamin-indep_Met_synthase"/>
</dbReference>
<proteinExistence type="inferred from homology"/>
<feature type="binding site" evidence="10 11">
    <location>
        <position position="596"/>
    </location>
    <ligand>
        <name>L-homocysteine</name>
        <dbReference type="ChEBI" id="CHEBI:58199"/>
    </ligand>
</feature>
<feature type="binding site" evidence="11">
    <location>
        <position position="18"/>
    </location>
    <ligand>
        <name>5-methyltetrahydropteroyltri-L-glutamate</name>
        <dbReference type="ChEBI" id="CHEBI:58207"/>
    </ligand>
</feature>
<feature type="binding site" evidence="10 11">
    <location>
        <begin position="428"/>
        <end position="430"/>
    </location>
    <ligand>
        <name>L-homocysteine</name>
        <dbReference type="ChEBI" id="CHEBI:58199"/>
    </ligand>
</feature>
<keyword evidence="6 10" id="KW-0808">Transferase</keyword>
<feature type="binding site" evidence="10 11">
    <location>
        <position position="558"/>
    </location>
    <ligand>
        <name>5-methyltetrahydropteroyltri-L-glutamate</name>
        <dbReference type="ChEBI" id="CHEBI:58207"/>
    </ligand>
</feature>
<feature type="domain" description="Cobalamin-independent methionine synthase MetE C-terminal/archaeal" evidence="14">
    <location>
        <begin position="423"/>
        <end position="745"/>
    </location>
</feature>
<reference evidence="16 17" key="1">
    <citation type="journal article" date="2011" name="Stand. Genomic Sci.">
        <title>Draft genome sequence of Caminibacter mediatlanticus strain TB-2, an epsilonproteobacterium isolated from a deep-sea hydrothermal vent.</title>
        <authorList>
            <person name="Giovannelli D."/>
            <person name="Ferriera S."/>
            <person name="Johnson J."/>
            <person name="Kravitz S."/>
            <person name="Perez-Rodriguez I."/>
            <person name="Ricci J."/>
            <person name="O'Brien C."/>
            <person name="Voordeckers J.W."/>
            <person name="Bini E."/>
            <person name="Vetriani C."/>
        </authorList>
    </citation>
    <scope>NUCLEOTIDE SEQUENCE [LARGE SCALE GENOMIC DNA]</scope>
    <source>
        <strain evidence="16 17">TB-2</strain>
    </source>
</reference>
<feature type="binding site" evidence="11">
    <location>
        <position position="114"/>
    </location>
    <ligand>
        <name>5-methyltetrahydropteroyltri-L-glutamate</name>
        <dbReference type="ChEBI" id="CHEBI:58207"/>
    </ligand>
</feature>
<feature type="binding site" evidence="10">
    <location>
        <position position="602"/>
    </location>
    <ligand>
        <name>5-methyltetrahydropteroyltri-L-glutamate</name>
        <dbReference type="ChEBI" id="CHEBI:58207"/>
    </ligand>
</feature>
<comment type="function">
    <text evidence="1 10">Catalyzes the transfer of a methyl group from 5-methyltetrahydrofolate to homocysteine resulting in methionine formation.</text>
</comment>
<dbReference type="GO" id="GO:0008270">
    <property type="term" value="F:zinc ion binding"/>
    <property type="evidence" value="ECO:0007669"/>
    <property type="project" value="InterPro"/>
</dbReference>
<protein>
    <recommendedName>
        <fullName evidence="10">5-methyltetrahydropteroyltriglutamate--homocysteine methyltransferase</fullName>
        <ecNumber evidence="10">2.1.1.14</ecNumber>
    </recommendedName>
    <alternativeName>
        <fullName evidence="10">Cobalamin-independent methionine synthase</fullName>
    </alternativeName>
    <alternativeName>
        <fullName evidence="10">Methionine synthase, vitamin-B12 independent isozyme</fullName>
    </alternativeName>
</protein>
<comment type="pathway">
    <text evidence="2 10">Amino-acid biosynthesis; L-methionine biosynthesis via de novo pathway; L-methionine from L-homocysteine (MetE route): step 1/1.</text>
</comment>
<keyword evidence="4 10" id="KW-0489">Methyltransferase</keyword>
<feature type="binding site" evidence="10 11">
    <location>
        <position position="481"/>
    </location>
    <ligand>
        <name>L-methionine</name>
        <dbReference type="ChEBI" id="CHEBI:57844"/>
    </ligand>
</feature>
<dbReference type="InterPro" id="IPR038071">
    <property type="entry name" value="UROD/MetE-like_sf"/>
</dbReference>
<evidence type="ECO:0000256" key="4">
    <source>
        <dbReference type="ARBA" id="ARBA00022603"/>
    </source>
</evidence>
<evidence type="ECO:0000256" key="6">
    <source>
        <dbReference type="ARBA" id="ARBA00022679"/>
    </source>
</evidence>
<evidence type="ECO:0000259" key="15">
    <source>
        <dbReference type="Pfam" id="PF08267"/>
    </source>
</evidence>
<evidence type="ECO:0000256" key="12">
    <source>
        <dbReference type="PIRSR" id="PIRSR000382-2"/>
    </source>
</evidence>
<sequence length="752" mass="86413">MATYVIGFPRIGEQRELKKALESYWAGKINQEELKQTASELRKRHWIYQKNAGIDMISVNDFSFYDNMLDMTVMLNAIPEKYKDIDNCMDRYFAMARGDANHKAMEMTKWFNTNYHYIVPELDVNMGFKANIEKIKTEYNEAKELGINPKVNIIGPITYVKLSKIINGTEKEIIEKLIPVYKDIIHQLKELDENITIQMDEPYFVTNPTNEDLEILKKVYNELGNLANIYVATYFEHSNEANEVLAKTPIKGMFLDFVAGSENSIKSLVEAGKEVGIGIVNGRNVWVNDIEKSAAFIKGLTEAIDNEKVHIGSSCSLLHVPYTLKYETKMDEDIKSWISYALEKLDEIRVINKLVKNEELSETDKEVLEGNKIAIATRKTSKKIHDPIVQDRVSNLTEKDKHRSMPFEERIKLQHENLKYPILPTTTIGSFPQTPELRKLRRDYKNGVIDETTYKEEIKKMIADCVKFQEEIDLDVLVHGEFERNDMVEYFGEQLNGVAFSQNGWVQSYGSRCVKPPLIYGDVSRPKDMTVEWITYAQSLTNKPMKGMLTGPVTMLNWSFVRDDQSRRTTAYQMALAIRDEVEALEAAGIKVIQVDEAALREGYPLRNEKKAEYEDWAITSFRITTSIVKPETQIHTHMCYSEFSDIMDAIEDMDADVISIENARSDNSLLKIFKERGYKGEIGPGVYDIHSPRIPSTEEMVDQINQILEVLPAEKVWVNPDCGLKTRKWEEVKPSLKNMVEAAKKVRATLK</sequence>
<feature type="binding site" evidence="10 11">
    <location>
        <position position="596"/>
    </location>
    <ligand>
        <name>L-methionine</name>
        <dbReference type="ChEBI" id="CHEBI:57844"/>
    </ligand>
</feature>
<dbReference type="PANTHER" id="PTHR30519">
    <property type="entry name" value="5-METHYLTETRAHYDROPTEROYLTRIGLUTAMATE--HOMOCYSTEINE METHYLTRANSFERASE"/>
    <property type="match status" value="1"/>
</dbReference>
<dbReference type="Pfam" id="PF08267">
    <property type="entry name" value="Meth_synt_1"/>
    <property type="match status" value="1"/>
</dbReference>
<dbReference type="EC" id="2.1.1.14" evidence="10"/>
<keyword evidence="5 10" id="KW-0028">Amino-acid biosynthesis</keyword>
<dbReference type="NCBIfam" id="NF003556">
    <property type="entry name" value="PRK05222.1"/>
    <property type="match status" value="1"/>
</dbReference>
<evidence type="ECO:0000259" key="14">
    <source>
        <dbReference type="Pfam" id="PF01717"/>
    </source>
</evidence>
<dbReference type="RefSeq" id="WP_007473510.1">
    <property type="nucleotide sequence ID" value="NZ_ABCJ01000001.1"/>
</dbReference>
<evidence type="ECO:0000313" key="16">
    <source>
        <dbReference type="EMBL" id="EDM24512.1"/>
    </source>
</evidence>
<comment type="similarity">
    <text evidence="3 10">Belongs to the vitamin-B12 independent methionine synthase family.</text>
</comment>
<evidence type="ECO:0000256" key="9">
    <source>
        <dbReference type="ARBA" id="ARBA00023167"/>
    </source>
</evidence>
<comment type="caution">
    <text evidence="16">The sequence shown here is derived from an EMBL/GenBank/DDBJ whole genome shotgun (WGS) entry which is preliminary data.</text>
</comment>
<feature type="binding site" evidence="12">
    <location>
        <position position="653"/>
    </location>
    <ligand>
        <name>Zn(2+)</name>
        <dbReference type="ChEBI" id="CHEBI:29105"/>
        <label>1</label>
        <note>catalytic</note>
    </ligand>
</feature>
<feature type="binding site" evidence="10 11">
    <location>
        <begin position="512"/>
        <end position="513"/>
    </location>
    <ligand>
        <name>5-methyltetrahydropteroyltri-L-glutamate</name>
        <dbReference type="ChEBI" id="CHEBI:58207"/>
    </ligand>
</feature>
<evidence type="ECO:0000256" key="10">
    <source>
        <dbReference type="HAMAP-Rule" id="MF_00172"/>
    </source>
</evidence>
<evidence type="ECO:0000256" key="8">
    <source>
        <dbReference type="ARBA" id="ARBA00022833"/>
    </source>
</evidence>
<dbReference type="GO" id="GO:0032259">
    <property type="term" value="P:methylation"/>
    <property type="evidence" value="ECO:0007669"/>
    <property type="project" value="UniProtKB-KW"/>
</dbReference>
<comment type="catalytic activity">
    <reaction evidence="10">
        <text>5-methyltetrahydropteroyltri-L-glutamate + L-homocysteine = tetrahydropteroyltri-L-glutamate + L-methionine</text>
        <dbReference type="Rhea" id="RHEA:21196"/>
        <dbReference type="ChEBI" id="CHEBI:57844"/>
        <dbReference type="ChEBI" id="CHEBI:58140"/>
        <dbReference type="ChEBI" id="CHEBI:58199"/>
        <dbReference type="ChEBI" id="CHEBI:58207"/>
        <dbReference type="EC" id="2.1.1.14"/>
    </reaction>
</comment>
<feature type="binding site" evidence="12">
    <location>
        <position position="638"/>
    </location>
    <ligand>
        <name>Zn(2+)</name>
        <dbReference type="ChEBI" id="CHEBI:29105"/>
        <label>1</label>
        <note>catalytic</note>
    </ligand>
</feature>
<feature type="binding site" evidence="12">
    <location>
        <position position="640"/>
    </location>
    <ligand>
        <name>Zn(2+)</name>
        <dbReference type="ChEBI" id="CHEBI:29105"/>
        <label>1</label>
        <note>catalytic</note>
    </ligand>
</feature>
<name>A0AAI9F292_9BACT</name>
<dbReference type="InterPro" id="IPR002629">
    <property type="entry name" value="Met_Synth_C/arc"/>
</dbReference>
<evidence type="ECO:0000256" key="13">
    <source>
        <dbReference type="PIRSR" id="PIRSR000382-3"/>
    </source>
</evidence>
<evidence type="ECO:0000313" key="17">
    <source>
        <dbReference type="Proteomes" id="UP000003288"/>
    </source>
</evidence>
<evidence type="ECO:0000256" key="3">
    <source>
        <dbReference type="ARBA" id="ARBA00009553"/>
    </source>
</evidence>
<dbReference type="SUPFAM" id="SSF51726">
    <property type="entry name" value="UROD/MetE-like"/>
    <property type="match status" value="2"/>
</dbReference>
<evidence type="ECO:0000256" key="2">
    <source>
        <dbReference type="ARBA" id="ARBA00004681"/>
    </source>
</evidence>
<dbReference type="GO" id="GO:0003871">
    <property type="term" value="F:5-methyltetrahydropteroyltriglutamate-homocysteine S-methyltransferase activity"/>
    <property type="evidence" value="ECO:0007669"/>
    <property type="project" value="UniProtKB-UniRule"/>
</dbReference>
<dbReference type="Proteomes" id="UP000003288">
    <property type="component" value="Unassembled WGS sequence"/>
</dbReference>
<feature type="binding site" evidence="10">
    <location>
        <position position="481"/>
    </location>
    <ligand>
        <name>L-homocysteine</name>
        <dbReference type="ChEBI" id="CHEBI:58199"/>
    </ligand>
</feature>
<feature type="binding site" evidence="10 11">
    <location>
        <begin position="428"/>
        <end position="430"/>
    </location>
    <ligand>
        <name>L-methionine</name>
        <dbReference type="ChEBI" id="CHEBI:57844"/>
    </ligand>
</feature>
<feature type="binding site" evidence="10">
    <location>
        <position position="109"/>
    </location>
    <ligand>
        <name>5-methyltetrahydropteroyltri-L-glutamate</name>
        <dbReference type="ChEBI" id="CHEBI:58207"/>
    </ligand>
</feature>
<evidence type="ECO:0000256" key="1">
    <source>
        <dbReference type="ARBA" id="ARBA00002777"/>
    </source>
</evidence>
<evidence type="ECO:0000256" key="11">
    <source>
        <dbReference type="PIRSR" id="PIRSR000382-1"/>
    </source>
</evidence>
<dbReference type="FunFam" id="3.20.20.210:FF:000002">
    <property type="entry name" value="5-methyltetrahydropteroyltriglutamate--homocysteine methyltransferase"/>
    <property type="match status" value="1"/>
</dbReference>
<dbReference type="CDD" id="cd03312">
    <property type="entry name" value="CIMS_N_terminal_like"/>
    <property type="match status" value="1"/>
</dbReference>
<evidence type="ECO:0000256" key="7">
    <source>
        <dbReference type="ARBA" id="ARBA00022723"/>
    </source>
</evidence>
<dbReference type="CDD" id="cd03311">
    <property type="entry name" value="CIMS_C_terminal_like"/>
    <property type="match status" value="1"/>
</dbReference>
<dbReference type="AlphaFoldDB" id="A0AAI9F292"/>
<keyword evidence="10" id="KW-0677">Repeat</keyword>
<accession>A0AAI9F292</accession>
<feature type="binding site" evidence="10">
    <location>
        <begin position="15"/>
        <end position="18"/>
    </location>
    <ligand>
        <name>5-methyltetrahydropteroyltri-L-glutamate</name>
        <dbReference type="ChEBI" id="CHEBI:58207"/>
    </ligand>
</feature>
<dbReference type="GO" id="GO:0009086">
    <property type="term" value="P:methionine biosynthetic process"/>
    <property type="evidence" value="ECO:0007669"/>
    <property type="project" value="UniProtKB-UniRule"/>
</dbReference>